<proteinExistence type="predicted"/>
<dbReference type="Proteomes" id="UP000266723">
    <property type="component" value="Unassembled WGS sequence"/>
</dbReference>
<organism evidence="1 2">
    <name type="scientific">Brassica cretica</name>
    <name type="common">Mustard</name>
    <dbReference type="NCBI Taxonomy" id="69181"/>
    <lineage>
        <taxon>Eukaryota</taxon>
        <taxon>Viridiplantae</taxon>
        <taxon>Streptophyta</taxon>
        <taxon>Embryophyta</taxon>
        <taxon>Tracheophyta</taxon>
        <taxon>Spermatophyta</taxon>
        <taxon>Magnoliopsida</taxon>
        <taxon>eudicotyledons</taxon>
        <taxon>Gunneridae</taxon>
        <taxon>Pentapetalae</taxon>
        <taxon>rosids</taxon>
        <taxon>malvids</taxon>
        <taxon>Brassicales</taxon>
        <taxon>Brassicaceae</taxon>
        <taxon>Brassiceae</taxon>
        <taxon>Brassica</taxon>
    </lineage>
</organism>
<sequence length="312" mass="35245">MFGSRLQCSHVRQQHQVAEISFENEASTNGNVSKFPASYNRDHSGFQIKEEAFSEIEWFVDNVEKDDQKCSDAIDRKVKSSEVPQKLVLNKMKSVLFQSKEHERDAEEVLDFGSAHTFFDKLTQRASNCIASPTSSDVTTATTLAPAVSPASLVYSDKASVKSMEMFTRDTFAAKVVEHENVYVGMRRRLHHQQRWRNLLASISDDVLKLHHELCFSNLGALSSNFKILQSQLRFVSSPPQSYDDTKSQREKQSQQAVATTICPHASKDGSQLRACQKQHKPALSHVIMPDEHTSQQLARHILSQHETSGRQ</sequence>
<comment type="caution">
    <text evidence="1">The sequence shown here is derived from an EMBL/GenBank/DDBJ whole genome shotgun (WGS) entry which is preliminary data.</text>
</comment>
<reference evidence="1 2" key="1">
    <citation type="journal article" date="2020" name="BMC Genomics">
        <title>Intraspecific diversification of the crop wild relative Brassica cretica Lam. using demographic model selection.</title>
        <authorList>
            <person name="Kioukis A."/>
            <person name="Michalopoulou V.A."/>
            <person name="Briers L."/>
            <person name="Pirintsos S."/>
            <person name="Studholme D.J."/>
            <person name="Pavlidis P."/>
            <person name="Sarris P.F."/>
        </authorList>
    </citation>
    <scope>NUCLEOTIDE SEQUENCE [LARGE SCALE GENOMIC DNA]</scope>
    <source>
        <strain evidence="2">cv. PFS-1207/04</strain>
    </source>
</reference>
<accession>A0ABQ7BLJ9</accession>
<evidence type="ECO:0000313" key="1">
    <source>
        <dbReference type="EMBL" id="KAF3533182.1"/>
    </source>
</evidence>
<evidence type="ECO:0000313" key="2">
    <source>
        <dbReference type="Proteomes" id="UP000266723"/>
    </source>
</evidence>
<gene>
    <name evidence="1" type="ORF">DY000_02037912</name>
</gene>
<name>A0ABQ7BLJ9_BRACR</name>
<protein>
    <submittedName>
        <fullName evidence="1">Uncharacterized protein</fullName>
    </submittedName>
</protein>
<keyword evidence="2" id="KW-1185">Reference proteome</keyword>
<dbReference type="EMBL" id="QGKV02001507">
    <property type="protein sequence ID" value="KAF3533182.1"/>
    <property type="molecule type" value="Genomic_DNA"/>
</dbReference>